<evidence type="ECO:0000313" key="1">
    <source>
        <dbReference type="EMBL" id="KHG25573.1"/>
    </source>
</evidence>
<organism evidence="1 2">
    <name type="scientific">Gossypium arboreum</name>
    <name type="common">Tree cotton</name>
    <name type="synonym">Gossypium nanking</name>
    <dbReference type="NCBI Taxonomy" id="29729"/>
    <lineage>
        <taxon>Eukaryota</taxon>
        <taxon>Viridiplantae</taxon>
        <taxon>Streptophyta</taxon>
        <taxon>Embryophyta</taxon>
        <taxon>Tracheophyta</taxon>
        <taxon>Spermatophyta</taxon>
        <taxon>Magnoliopsida</taxon>
        <taxon>eudicotyledons</taxon>
        <taxon>Gunneridae</taxon>
        <taxon>Pentapetalae</taxon>
        <taxon>rosids</taxon>
        <taxon>malvids</taxon>
        <taxon>Malvales</taxon>
        <taxon>Malvaceae</taxon>
        <taxon>Malvoideae</taxon>
        <taxon>Gossypium</taxon>
    </lineage>
</organism>
<protein>
    <submittedName>
        <fullName evidence="1">Uncharacterized protein</fullName>
    </submittedName>
</protein>
<evidence type="ECO:0000313" key="2">
    <source>
        <dbReference type="Proteomes" id="UP000032142"/>
    </source>
</evidence>
<keyword evidence="2" id="KW-1185">Reference proteome</keyword>
<accession>A0A0B0PGJ5</accession>
<dbReference type="AlphaFoldDB" id="A0A0B0PGJ5"/>
<gene>
    <name evidence="1" type="ORF">F383_31949</name>
</gene>
<sequence>MFYMCNEILHVLQKGFSLDEQSADLNYEKDLAWMGVPLDD</sequence>
<dbReference type="Proteomes" id="UP000032142">
    <property type="component" value="Unassembled WGS sequence"/>
</dbReference>
<name>A0A0B0PGJ5_GOSAR</name>
<reference evidence="2" key="1">
    <citation type="submission" date="2014-09" db="EMBL/GenBank/DDBJ databases">
        <authorList>
            <person name="Mudge J."/>
            <person name="Ramaraj T."/>
            <person name="Lindquist I.E."/>
            <person name="Bharti A.K."/>
            <person name="Sundararajan A."/>
            <person name="Cameron C.T."/>
            <person name="Woodward J.E."/>
            <person name="May G.D."/>
            <person name="Brubaker C."/>
            <person name="Broadhvest J."/>
            <person name="Wilkins T.A."/>
        </authorList>
    </citation>
    <scope>NUCLEOTIDE SEQUENCE</scope>
    <source>
        <strain evidence="2">cv. AKA8401</strain>
    </source>
</reference>
<proteinExistence type="predicted"/>
<dbReference type="EMBL" id="KN432906">
    <property type="protein sequence ID" value="KHG25573.1"/>
    <property type="molecule type" value="Genomic_DNA"/>
</dbReference>